<dbReference type="AlphaFoldDB" id="A0A1G1V0H4"/>
<protein>
    <submittedName>
        <fullName evidence="1">Uncharacterized protein</fullName>
    </submittedName>
</protein>
<dbReference type="EMBL" id="MHBW01000019">
    <property type="protein sequence ID" value="OGY08878.1"/>
    <property type="molecule type" value="Genomic_DNA"/>
</dbReference>
<name>A0A1G1V0H4_9BACT</name>
<comment type="caution">
    <text evidence="1">The sequence shown here is derived from an EMBL/GenBank/DDBJ whole genome shotgun (WGS) entry which is preliminary data.</text>
</comment>
<evidence type="ECO:0000313" key="1">
    <source>
        <dbReference type="EMBL" id="OGY08878.1"/>
    </source>
</evidence>
<evidence type="ECO:0000313" key="2">
    <source>
        <dbReference type="Proteomes" id="UP000177967"/>
    </source>
</evidence>
<dbReference type="STRING" id="1797513.A2782_02155"/>
<sequence length="70" mass="7571">MLFWVKVPNAPPSQVTVAAKAEEGVKRKRNSIVIPAQAGIHLNKNLAGVRTLLLCNRFRIKCGMTGGSRG</sequence>
<organism evidence="1 2">
    <name type="scientific">Candidatus Blackburnbacteria bacterium RIFCSPHIGHO2_01_FULL_43_15b</name>
    <dbReference type="NCBI Taxonomy" id="1797513"/>
    <lineage>
        <taxon>Bacteria</taxon>
        <taxon>Candidatus Blackburniibacteriota</taxon>
    </lineage>
</organism>
<proteinExistence type="predicted"/>
<gene>
    <name evidence="1" type="ORF">A2782_02155</name>
</gene>
<accession>A0A1G1V0H4</accession>
<dbReference type="Proteomes" id="UP000177967">
    <property type="component" value="Unassembled WGS sequence"/>
</dbReference>
<reference evidence="1 2" key="1">
    <citation type="journal article" date="2016" name="Nat. Commun.">
        <title>Thousands of microbial genomes shed light on interconnected biogeochemical processes in an aquifer system.</title>
        <authorList>
            <person name="Anantharaman K."/>
            <person name="Brown C.T."/>
            <person name="Hug L.A."/>
            <person name="Sharon I."/>
            <person name="Castelle C.J."/>
            <person name="Probst A.J."/>
            <person name="Thomas B.C."/>
            <person name="Singh A."/>
            <person name="Wilkins M.J."/>
            <person name="Karaoz U."/>
            <person name="Brodie E.L."/>
            <person name="Williams K.H."/>
            <person name="Hubbard S.S."/>
            <person name="Banfield J.F."/>
        </authorList>
    </citation>
    <scope>NUCLEOTIDE SEQUENCE [LARGE SCALE GENOMIC DNA]</scope>
</reference>